<evidence type="ECO:0000313" key="3">
    <source>
        <dbReference type="Proteomes" id="UP000595140"/>
    </source>
</evidence>
<proteinExistence type="predicted"/>
<dbReference type="InterPro" id="IPR001810">
    <property type="entry name" value="F-box_dom"/>
</dbReference>
<keyword evidence="3" id="KW-1185">Reference proteome</keyword>
<dbReference type="SMART" id="SM00256">
    <property type="entry name" value="FBOX"/>
    <property type="match status" value="1"/>
</dbReference>
<dbReference type="Gene3D" id="1.20.1280.50">
    <property type="match status" value="1"/>
</dbReference>
<organism evidence="2 3">
    <name type="scientific">Cuscuta campestris</name>
    <dbReference type="NCBI Taxonomy" id="132261"/>
    <lineage>
        <taxon>Eukaryota</taxon>
        <taxon>Viridiplantae</taxon>
        <taxon>Streptophyta</taxon>
        <taxon>Embryophyta</taxon>
        <taxon>Tracheophyta</taxon>
        <taxon>Spermatophyta</taxon>
        <taxon>Magnoliopsida</taxon>
        <taxon>eudicotyledons</taxon>
        <taxon>Gunneridae</taxon>
        <taxon>Pentapetalae</taxon>
        <taxon>asterids</taxon>
        <taxon>lamiids</taxon>
        <taxon>Solanales</taxon>
        <taxon>Convolvulaceae</taxon>
        <taxon>Cuscuteae</taxon>
        <taxon>Cuscuta</taxon>
        <taxon>Cuscuta subgen. Grammica</taxon>
        <taxon>Cuscuta sect. Cleistogrammica</taxon>
    </lineage>
</organism>
<dbReference type="PANTHER" id="PTHR31672">
    <property type="entry name" value="BNACNNG10540D PROTEIN"/>
    <property type="match status" value="1"/>
</dbReference>
<gene>
    <name evidence="2" type="ORF">CCAM_LOCUS35575</name>
</gene>
<dbReference type="OrthoDB" id="1938527at2759"/>
<protein>
    <recommendedName>
        <fullName evidence="1">F-box domain-containing protein</fullName>
    </recommendedName>
</protein>
<accession>A0A484MZ19</accession>
<sequence>MSKIPPSILRQPPPPRSRMAAINEDEGNTEMAEGNCTRTFYLRRCKRKRLTGMESLPDELLFEVLVRLPAQDIYDPARLVCRKWYHMIHTHNFIYAHLQHTTYGLLFQCTRKDSFFMAVREGRIEISKFKYKFRYEVKTSCNGLLLEFEEWNHNNAYISNPATSQIFVLPPKVGGLVRYGIGIAYAAATMEYKVVMPYPVLPNSKGLCYILTVGVDNSWRTVRTEHLSYEAMRAFIAPPLLTEGFVHWCSARDDGVLTLNAETEIIKETPAPVPRPVLEGGRSRNIFLSAGRYLSMFVFCEEFFWDVWEMKPETGEWRKVRSISLDAERAHLNE</sequence>
<dbReference type="PANTHER" id="PTHR31672:SF11">
    <property type="entry name" value="F-BOX PROTEIN CPR1-LIKE ISOFORM X2"/>
    <property type="match status" value="1"/>
</dbReference>
<dbReference type="InterPro" id="IPR050796">
    <property type="entry name" value="SCF_F-box_component"/>
</dbReference>
<evidence type="ECO:0000259" key="1">
    <source>
        <dbReference type="PROSITE" id="PS50181"/>
    </source>
</evidence>
<feature type="domain" description="F-box" evidence="1">
    <location>
        <begin position="50"/>
        <end position="98"/>
    </location>
</feature>
<dbReference type="Pfam" id="PF12937">
    <property type="entry name" value="F-box-like"/>
    <property type="match status" value="1"/>
</dbReference>
<dbReference type="EMBL" id="OOIL02005040">
    <property type="protein sequence ID" value="VFQ93799.1"/>
    <property type="molecule type" value="Genomic_DNA"/>
</dbReference>
<dbReference type="SUPFAM" id="SSF81383">
    <property type="entry name" value="F-box domain"/>
    <property type="match status" value="1"/>
</dbReference>
<dbReference type="PROSITE" id="PS50181">
    <property type="entry name" value="FBOX"/>
    <property type="match status" value="1"/>
</dbReference>
<name>A0A484MZ19_9ASTE</name>
<evidence type="ECO:0000313" key="2">
    <source>
        <dbReference type="EMBL" id="VFQ93799.1"/>
    </source>
</evidence>
<dbReference type="Proteomes" id="UP000595140">
    <property type="component" value="Unassembled WGS sequence"/>
</dbReference>
<reference evidence="2 3" key="1">
    <citation type="submission" date="2018-04" db="EMBL/GenBank/DDBJ databases">
        <authorList>
            <person name="Vogel A."/>
        </authorList>
    </citation>
    <scope>NUCLEOTIDE SEQUENCE [LARGE SCALE GENOMIC DNA]</scope>
</reference>
<dbReference type="InterPro" id="IPR036047">
    <property type="entry name" value="F-box-like_dom_sf"/>
</dbReference>
<dbReference type="AlphaFoldDB" id="A0A484MZ19"/>